<feature type="repeat" description="PPR" evidence="3">
    <location>
        <begin position="248"/>
        <end position="282"/>
    </location>
</feature>
<organism evidence="5 6">
    <name type="scientific">Vitis vinifera</name>
    <name type="common">Grape</name>
    <dbReference type="NCBI Taxonomy" id="29760"/>
    <lineage>
        <taxon>Eukaryota</taxon>
        <taxon>Viridiplantae</taxon>
        <taxon>Streptophyta</taxon>
        <taxon>Embryophyta</taxon>
        <taxon>Tracheophyta</taxon>
        <taxon>Spermatophyta</taxon>
        <taxon>Magnoliopsida</taxon>
        <taxon>eudicotyledons</taxon>
        <taxon>Gunneridae</taxon>
        <taxon>Pentapetalae</taxon>
        <taxon>rosids</taxon>
        <taxon>Vitales</taxon>
        <taxon>Vitaceae</taxon>
        <taxon>Viteae</taxon>
        <taxon>Vitis</taxon>
    </lineage>
</organism>
<protein>
    <submittedName>
        <fullName evidence="5">Pentatricopeptide repeat-containing protein</fullName>
    </submittedName>
</protein>
<dbReference type="GO" id="GO:0048731">
    <property type="term" value="P:system development"/>
    <property type="evidence" value="ECO:0007669"/>
    <property type="project" value="UniProtKB-ARBA"/>
</dbReference>
<dbReference type="InterPro" id="IPR002885">
    <property type="entry name" value="PPR_rpt"/>
</dbReference>
<dbReference type="EMBL" id="QGNW01000137">
    <property type="protein sequence ID" value="RVW92510.1"/>
    <property type="molecule type" value="Genomic_DNA"/>
</dbReference>
<accession>A0A438I730</accession>
<reference evidence="5 6" key="1">
    <citation type="journal article" date="2018" name="PLoS Genet.">
        <title>Population sequencing reveals clonal diversity and ancestral inbreeding in the grapevine cultivar Chardonnay.</title>
        <authorList>
            <person name="Roach M.J."/>
            <person name="Johnson D.L."/>
            <person name="Bohlmann J."/>
            <person name="van Vuuren H.J."/>
            <person name="Jones S.J."/>
            <person name="Pretorius I.S."/>
            <person name="Schmidt S.A."/>
            <person name="Borneman A.R."/>
        </authorList>
    </citation>
    <scope>NUCLEOTIDE SEQUENCE [LARGE SCALE GENOMIC DNA]</scope>
    <source>
        <strain evidence="6">cv. Chardonnay</strain>
        <tissue evidence="5">Leaf</tissue>
    </source>
</reference>
<dbReference type="InterPro" id="IPR046848">
    <property type="entry name" value="E_motif"/>
</dbReference>
<dbReference type="Pfam" id="PF14432">
    <property type="entry name" value="DYW_deaminase"/>
    <property type="match status" value="1"/>
</dbReference>
<evidence type="ECO:0000256" key="2">
    <source>
        <dbReference type="ARBA" id="ARBA00022737"/>
    </source>
</evidence>
<dbReference type="GO" id="GO:0003723">
    <property type="term" value="F:RNA binding"/>
    <property type="evidence" value="ECO:0007669"/>
    <property type="project" value="InterPro"/>
</dbReference>
<dbReference type="Pfam" id="PF20431">
    <property type="entry name" value="E_motif"/>
    <property type="match status" value="1"/>
</dbReference>
<proteinExistence type="inferred from homology"/>
<dbReference type="Proteomes" id="UP000288805">
    <property type="component" value="Unassembled WGS sequence"/>
</dbReference>
<name>A0A438I730_VITVI</name>
<dbReference type="PANTHER" id="PTHR47926">
    <property type="entry name" value="PENTATRICOPEPTIDE REPEAT-CONTAINING PROTEIN"/>
    <property type="match status" value="1"/>
</dbReference>
<feature type="repeat" description="PPR" evidence="3">
    <location>
        <begin position="183"/>
        <end position="217"/>
    </location>
</feature>
<comment type="similarity">
    <text evidence="1">Belongs to the PPR family. PCMP-H subfamily.</text>
</comment>
<dbReference type="FunFam" id="1.25.40.10:FF:000125">
    <property type="entry name" value="Pentatricopeptide repeat-containing protein"/>
    <property type="match status" value="1"/>
</dbReference>
<dbReference type="Pfam" id="PF13041">
    <property type="entry name" value="PPR_2"/>
    <property type="match status" value="3"/>
</dbReference>
<dbReference type="AlphaFoldDB" id="A0A438I730"/>
<dbReference type="InterPro" id="IPR046849">
    <property type="entry name" value="E2_motif"/>
</dbReference>
<dbReference type="InterPro" id="IPR032867">
    <property type="entry name" value="DYW_dom"/>
</dbReference>
<evidence type="ECO:0000313" key="6">
    <source>
        <dbReference type="Proteomes" id="UP000288805"/>
    </source>
</evidence>
<feature type="repeat" description="PPR" evidence="3">
    <location>
        <begin position="84"/>
        <end position="118"/>
    </location>
</feature>
<gene>
    <name evidence="5" type="primary">PCMP-H38_5</name>
    <name evidence="5" type="ORF">CK203_042728</name>
</gene>
<dbReference type="GO" id="GO:0009451">
    <property type="term" value="P:RNA modification"/>
    <property type="evidence" value="ECO:0007669"/>
    <property type="project" value="InterPro"/>
</dbReference>
<evidence type="ECO:0000256" key="3">
    <source>
        <dbReference type="PROSITE-ProRule" id="PRU00708"/>
    </source>
</evidence>
<feature type="repeat" description="PPR" evidence="3">
    <location>
        <begin position="152"/>
        <end position="182"/>
    </location>
</feature>
<dbReference type="Gene3D" id="1.25.40.10">
    <property type="entry name" value="Tetratricopeptide repeat domain"/>
    <property type="match status" value="3"/>
</dbReference>
<dbReference type="PROSITE" id="PS51375">
    <property type="entry name" value="PPR"/>
    <property type="match status" value="4"/>
</dbReference>
<evidence type="ECO:0000259" key="4">
    <source>
        <dbReference type="Pfam" id="PF14432"/>
    </source>
</evidence>
<dbReference type="Pfam" id="PF20430">
    <property type="entry name" value="Eplus_motif"/>
    <property type="match status" value="1"/>
</dbReference>
<sequence>MSSLQLLQASPPSLSSAKAHKLPLYGLDSCSTMAELKQYHSQIIRLGLSADNDAMGRVIKFCAISKSGDLNYALKVFDKIPHPDAYIYNTIIRGYLQWQLARNCIFMYSQMLHKSVSPNKFTYPPLIRACCIDYAIEEGKQIPCTCFKIQRDVVSWTSLITGYSQWGFVDKAREVFELMPERNSVSWNAMIAAYVQSNRLHEAFALFDRMRLENVVLDKFVAAIIDMYCKCGCLEKASEVFNELPQKGISSWNCMIGGLAMHGKGEAAIELFKEMEREMVAPDGITFVNVLSACAHSGLVEEGKHYFQYMTEVLGLKPGMEHFGCMVDLLGRAGLLEEARKLINEMPVNPDAGKRVIELEPHNSGRYVLLANLYASAGRWEDVAEVRKLMNDRGVKKAPGFSMIESESGVDEFIAGGRAHPEAKEIYAKLDEILETIRSIGYVPDTDGVLHDIDEEEKENPLYYHSEKLAIAFGLLKTKPGETLRISKNLRICRDCHQANSGGLNPFKQHLARLACVIFRASSDKENEQDDGMGAGVGHLNQEIMWLLSTQKRVTITINLVEHKASWEITGHSVKAHSCGDTASLCNQYFGSISSSVDPVQDVPIC</sequence>
<evidence type="ECO:0000313" key="5">
    <source>
        <dbReference type="EMBL" id="RVW92510.1"/>
    </source>
</evidence>
<dbReference type="FunFam" id="1.25.40.10:FF:000242">
    <property type="entry name" value="Pentatricopeptide repeat-containing protein"/>
    <property type="match status" value="1"/>
</dbReference>
<dbReference type="SUPFAM" id="SSF48452">
    <property type="entry name" value="TPR-like"/>
    <property type="match status" value="1"/>
</dbReference>
<dbReference type="Pfam" id="PF01535">
    <property type="entry name" value="PPR"/>
    <property type="match status" value="1"/>
</dbReference>
<dbReference type="InterPro" id="IPR046960">
    <property type="entry name" value="PPR_At4g14850-like_plant"/>
</dbReference>
<evidence type="ECO:0000256" key="1">
    <source>
        <dbReference type="ARBA" id="ARBA00006643"/>
    </source>
</evidence>
<dbReference type="NCBIfam" id="TIGR00756">
    <property type="entry name" value="PPR"/>
    <property type="match status" value="5"/>
</dbReference>
<keyword evidence="2" id="KW-0677">Repeat</keyword>
<dbReference type="PANTHER" id="PTHR47926:SF402">
    <property type="entry name" value="TETRATRICOPEPTIDE-LIKE HELICAL DOMAIN SUPERFAMILY, DYW DOMAIN-CONTAINING PROTEIN"/>
    <property type="match status" value="1"/>
</dbReference>
<dbReference type="InterPro" id="IPR011990">
    <property type="entry name" value="TPR-like_helical_dom_sf"/>
</dbReference>
<feature type="domain" description="DYW" evidence="4">
    <location>
        <begin position="441"/>
        <end position="499"/>
    </location>
</feature>
<dbReference type="GO" id="GO:0008270">
    <property type="term" value="F:zinc ion binding"/>
    <property type="evidence" value="ECO:0007669"/>
    <property type="project" value="InterPro"/>
</dbReference>
<comment type="caution">
    <text evidence="5">The sequence shown here is derived from an EMBL/GenBank/DDBJ whole genome shotgun (WGS) entry which is preliminary data.</text>
</comment>